<comment type="caution">
    <text evidence="3">The sequence shown here is derived from an EMBL/GenBank/DDBJ whole genome shotgun (WGS) entry which is preliminary data.</text>
</comment>
<sequence length="94" mass="10047">MSKNKVVAVLASTLALSSFVLPAYVLNKNAEGVKNNVKGSLSTSQEEALPINAVKRGVFINSGSRDAGADPNWKDGRYIGRKNNPTSLPSNQHH</sequence>
<evidence type="ECO:0000256" key="1">
    <source>
        <dbReference type="SAM" id="MobiDB-lite"/>
    </source>
</evidence>
<feature type="chain" id="PRO_5040957887" evidence="2">
    <location>
        <begin position="23"/>
        <end position="94"/>
    </location>
</feature>
<evidence type="ECO:0000256" key="2">
    <source>
        <dbReference type="SAM" id="SignalP"/>
    </source>
</evidence>
<feature type="compositionally biased region" description="Polar residues" evidence="1">
    <location>
        <begin position="83"/>
        <end position="94"/>
    </location>
</feature>
<feature type="signal peptide" evidence="2">
    <location>
        <begin position="1"/>
        <end position="22"/>
    </location>
</feature>
<dbReference type="Proteomes" id="UP001165122">
    <property type="component" value="Unassembled WGS sequence"/>
</dbReference>
<reference evidence="4" key="1">
    <citation type="journal article" date="2023" name="Commun. Biol.">
        <title>Genome analysis of Parmales, the sister group of diatoms, reveals the evolutionary specialization of diatoms from phago-mixotrophs to photoautotrophs.</title>
        <authorList>
            <person name="Ban H."/>
            <person name="Sato S."/>
            <person name="Yoshikawa S."/>
            <person name="Yamada K."/>
            <person name="Nakamura Y."/>
            <person name="Ichinomiya M."/>
            <person name="Sato N."/>
            <person name="Blanc-Mathieu R."/>
            <person name="Endo H."/>
            <person name="Kuwata A."/>
            <person name="Ogata H."/>
        </authorList>
    </citation>
    <scope>NUCLEOTIDE SEQUENCE [LARGE SCALE GENOMIC DNA]</scope>
    <source>
        <strain evidence="4">NIES 3700</strain>
    </source>
</reference>
<evidence type="ECO:0000313" key="4">
    <source>
        <dbReference type="Proteomes" id="UP001165122"/>
    </source>
</evidence>
<name>A0A9W7A8U0_9STRA</name>
<proteinExistence type="predicted"/>
<keyword evidence="2" id="KW-0732">Signal</keyword>
<evidence type="ECO:0000313" key="3">
    <source>
        <dbReference type="EMBL" id="GMH64733.1"/>
    </source>
</evidence>
<protein>
    <submittedName>
        <fullName evidence="3">Uncharacterized protein</fullName>
    </submittedName>
</protein>
<dbReference type="AlphaFoldDB" id="A0A9W7A8U0"/>
<organism evidence="3 4">
    <name type="scientific">Triparma laevis f. longispina</name>
    <dbReference type="NCBI Taxonomy" id="1714387"/>
    <lineage>
        <taxon>Eukaryota</taxon>
        <taxon>Sar</taxon>
        <taxon>Stramenopiles</taxon>
        <taxon>Ochrophyta</taxon>
        <taxon>Bolidophyceae</taxon>
        <taxon>Parmales</taxon>
        <taxon>Triparmaceae</taxon>
        <taxon>Triparma</taxon>
    </lineage>
</organism>
<keyword evidence="4" id="KW-1185">Reference proteome</keyword>
<dbReference type="OrthoDB" id="1911461at2759"/>
<accession>A0A9W7A8U0</accession>
<gene>
    <name evidence="3" type="ORF">TrLO_g1038</name>
</gene>
<dbReference type="EMBL" id="BRXW01000545">
    <property type="protein sequence ID" value="GMH64733.1"/>
    <property type="molecule type" value="Genomic_DNA"/>
</dbReference>
<feature type="region of interest" description="Disordered" evidence="1">
    <location>
        <begin position="61"/>
        <end position="94"/>
    </location>
</feature>